<dbReference type="RefSeq" id="WP_006335037.1">
    <property type="nucleotide sequence ID" value="NZ_BAHC01000135.1"/>
</dbReference>
<dbReference type="InterPro" id="IPR007527">
    <property type="entry name" value="Znf_SWIM"/>
</dbReference>
<proteinExistence type="predicted"/>
<keyword evidence="6" id="KW-0347">Helicase</keyword>
<feature type="domain" description="SWIM-type" evidence="3">
    <location>
        <begin position="59"/>
        <end position="98"/>
    </location>
</feature>
<feature type="domain" description="Helicase C-terminal" evidence="5">
    <location>
        <begin position="990"/>
        <end position="1152"/>
    </location>
</feature>
<keyword evidence="2" id="KW-0479">Metal-binding</keyword>
<dbReference type="InterPro" id="IPR014001">
    <property type="entry name" value="Helicase_ATP-bd"/>
</dbReference>
<dbReference type="InterPro" id="IPR049730">
    <property type="entry name" value="SNF2/RAD54-like_C"/>
</dbReference>
<dbReference type="InterPro" id="IPR000330">
    <property type="entry name" value="SNF2_N"/>
</dbReference>
<comment type="caution">
    <text evidence="6">The sequence shown here is derived from an EMBL/GenBank/DDBJ whole genome shotgun (WGS) entry which is preliminary data.</text>
</comment>
<dbReference type="InterPro" id="IPR001650">
    <property type="entry name" value="Helicase_C-like"/>
</dbReference>
<dbReference type="InterPro" id="IPR027417">
    <property type="entry name" value="P-loop_NTPase"/>
</dbReference>
<dbReference type="GO" id="GO:0008270">
    <property type="term" value="F:zinc ion binding"/>
    <property type="evidence" value="ECO:0007669"/>
    <property type="project" value="UniProtKB-KW"/>
</dbReference>
<dbReference type="AlphaFoldDB" id="K6WY71"/>
<dbReference type="SMART" id="SM00487">
    <property type="entry name" value="DEXDc"/>
    <property type="match status" value="1"/>
</dbReference>
<dbReference type="STRING" id="1108045.GORHZ_135_00570"/>
<dbReference type="GO" id="GO:0016787">
    <property type="term" value="F:hydrolase activity"/>
    <property type="evidence" value="ECO:0007669"/>
    <property type="project" value="UniProtKB-KW"/>
</dbReference>
<evidence type="ECO:0000259" key="3">
    <source>
        <dbReference type="PROSITE" id="PS50966"/>
    </source>
</evidence>
<dbReference type="GO" id="GO:0004386">
    <property type="term" value="F:helicase activity"/>
    <property type="evidence" value="ECO:0007669"/>
    <property type="project" value="UniProtKB-KW"/>
</dbReference>
<dbReference type="PROSITE" id="PS51194">
    <property type="entry name" value="HELICASE_CTER"/>
    <property type="match status" value="1"/>
</dbReference>
<keyword evidence="1" id="KW-0378">Hydrolase</keyword>
<evidence type="ECO:0000313" key="6">
    <source>
        <dbReference type="EMBL" id="GAB91509.1"/>
    </source>
</evidence>
<accession>K6WY71</accession>
<dbReference type="GO" id="GO:0005524">
    <property type="term" value="F:ATP binding"/>
    <property type="evidence" value="ECO:0007669"/>
    <property type="project" value="InterPro"/>
</dbReference>
<dbReference type="PANTHER" id="PTHR10799">
    <property type="entry name" value="SNF2/RAD54 HELICASE FAMILY"/>
    <property type="match status" value="1"/>
</dbReference>
<keyword evidence="2" id="KW-0863">Zinc-finger</keyword>
<dbReference type="Proteomes" id="UP000008363">
    <property type="component" value="Unassembled WGS sequence"/>
</dbReference>
<evidence type="ECO:0000256" key="2">
    <source>
        <dbReference type="PROSITE-ProRule" id="PRU00325"/>
    </source>
</evidence>
<dbReference type="SUPFAM" id="SSF52540">
    <property type="entry name" value="P-loop containing nucleoside triphosphate hydrolases"/>
    <property type="match status" value="2"/>
</dbReference>
<keyword evidence="2" id="KW-0862">Zinc</keyword>
<dbReference type="PROSITE" id="PS50966">
    <property type="entry name" value="ZF_SWIM"/>
    <property type="match status" value="1"/>
</dbReference>
<gene>
    <name evidence="6" type="ORF">GORHZ_135_00570</name>
</gene>
<dbReference type="Gene3D" id="3.40.50.10810">
    <property type="entry name" value="Tandem AAA-ATPase domain"/>
    <property type="match status" value="1"/>
</dbReference>
<dbReference type="PROSITE" id="PS51192">
    <property type="entry name" value="HELICASE_ATP_BIND_1"/>
    <property type="match status" value="1"/>
</dbReference>
<reference evidence="6 7" key="1">
    <citation type="submission" date="2012-08" db="EMBL/GenBank/DDBJ databases">
        <title>Whole genome shotgun sequence of Gordonia rhizosphera NBRC 16068.</title>
        <authorList>
            <person name="Takarada H."/>
            <person name="Isaki S."/>
            <person name="Hosoyama A."/>
            <person name="Tsuchikane K."/>
            <person name="Katsumata H."/>
            <person name="Baba S."/>
            <person name="Ohji S."/>
            <person name="Yamazaki S."/>
            <person name="Fujita N."/>
        </authorList>
    </citation>
    <scope>NUCLEOTIDE SEQUENCE [LARGE SCALE GENOMIC DNA]</scope>
    <source>
        <strain evidence="6 7">NBRC 16068</strain>
    </source>
</reference>
<dbReference type="Pfam" id="PF00271">
    <property type="entry name" value="Helicase_C"/>
    <property type="match status" value="1"/>
</dbReference>
<keyword evidence="6" id="KW-0547">Nucleotide-binding</keyword>
<organism evidence="6 7">
    <name type="scientific">Gordonia rhizosphera NBRC 16068</name>
    <dbReference type="NCBI Taxonomy" id="1108045"/>
    <lineage>
        <taxon>Bacteria</taxon>
        <taxon>Bacillati</taxon>
        <taxon>Actinomycetota</taxon>
        <taxon>Actinomycetes</taxon>
        <taxon>Mycobacteriales</taxon>
        <taxon>Gordoniaceae</taxon>
        <taxon>Gordonia</taxon>
    </lineage>
</organism>
<evidence type="ECO:0000313" key="7">
    <source>
        <dbReference type="Proteomes" id="UP000008363"/>
    </source>
</evidence>
<dbReference type="Pfam" id="PF04434">
    <property type="entry name" value="SWIM"/>
    <property type="match status" value="1"/>
</dbReference>
<keyword evidence="6" id="KW-0067">ATP-binding</keyword>
<dbReference type="CDD" id="cd18793">
    <property type="entry name" value="SF2_C_SNF"/>
    <property type="match status" value="1"/>
</dbReference>
<dbReference type="SMART" id="SM00490">
    <property type="entry name" value="HELICc"/>
    <property type="match status" value="1"/>
</dbReference>
<dbReference type="Pfam" id="PF00176">
    <property type="entry name" value="SNF2-rel_dom"/>
    <property type="match status" value="1"/>
</dbReference>
<name>K6WY71_9ACTN</name>
<evidence type="ECO:0000256" key="1">
    <source>
        <dbReference type="ARBA" id="ARBA00022801"/>
    </source>
</evidence>
<dbReference type="EMBL" id="BAHC01000135">
    <property type="protein sequence ID" value="GAB91509.1"/>
    <property type="molecule type" value="Genomic_DNA"/>
</dbReference>
<sequence length="1159" mass="127095">MAQYQPLDLIEDDLVGDFDRGTLSRGSAYAAEGRVIGMSWSEDELTLAGVCRGSGRHIYQTTASFAARGRTRELLGSDCSCPVGEMCKHGAALLLAAGDYFTDTYADDDSYDDDDGYYDDDYYDGDEVDYNEDYGGPTRPLSIASVTRLPTPWRTALGAFVTPEPTPTAAPAPIGIMVELPEPAYHSIPPSPVLRLVTRGKRDNWVRTGISWRGIEQLSHFGSTFDPGRFDPGHLEAVKGIVRVARDTGSSIHSDTLPLAAGPPDIWTWLAAARDAGVALLAHQSTGATSVDLFDGSRMAFHITRAEQGALVTPTIQVDHDEWQHTPVGLIGYRNPHGAYSVSGDLLLMGPFEGPPNHNAFVDLVSSGGVLVPDEDLDEFAAEMLPSLTASAPVAIADDAIPTPTIEGPAPLLTVRMTDDGSQVSWTIRYLINGRRRIFKEHEAVGASRIRDAAAEEQVWKAARPAMELIARRCSRWQEQATRYVNQYHRVGIPIDNDIDAVIADDTTDAVSRAGIELLRKTFTFSLVDTAVLLGELLPELGSDIDVEIVGDRLDFRPAQQDPQISFDEEGDTGNDWFNLHITVDVDGHRVPLGEIVRDIALGATHLLLPDGTYFSLDTPELQRLARIIDEAKALGELENGLVRRDTYNATMWEELLSLGVVGEQLADWQSRLQRLSTATIPAPSGPPAGLHADLRDYQADGLDWLRFLWKNRIGGILADDMGLGKTVQALALIAEAAAETPSGSFLVIAPTSVVGNWVSEAEKFLPGTRAVAVTATESKSGVSFAETVGDAQIVVTSYTLLRLEFEKINQFRWTGVIFDEAQFVKNHNSKTHQCARRVGAEMKLAITGTPMENNLMELWSLLSLTAPGLFPSPKTFGEFFRRPIESGQHPERLGLLRRRIKPVMLRRTKDQVVSDLPAKQEQVLALELAPKHDKIYQTRLNRERQKVLGLLGDWDENRFAIFRSLTMLRQLSLHAGLVDEEHRAVASAKVDHLAEQLPELIAEGHASLVFSQFTGFLGLIRERLEDMGIAYSYLDGSMNAKQRAAAIEEFTGGSSKVFLISLKAGGFGLNLTEADYCFVCDPWWNPAAEAQAVDRAHRIGQTRPVTVYRLVSAGTIEEKVVALQDKKRALFDAVIDDGDLFGTVISPDDIRELIGDGD</sequence>
<feature type="domain" description="Helicase ATP-binding" evidence="4">
    <location>
        <begin position="707"/>
        <end position="869"/>
    </location>
</feature>
<dbReference type="InterPro" id="IPR038718">
    <property type="entry name" value="SNF2-like_sf"/>
</dbReference>
<dbReference type="eggNOG" id="COG0553">
    <property type="taxonomic scope" value="Bacteria"/>
</dbReference>
<keyword evidence="7" id="KW-1185">Reference proteome</keyword>
<protein>
    <submittedName>
        <fullName evidence="6">Putative helicase</fullName>
    </submittedName>
</protein>
<evidence type="ECO:0000259" key="4">
    <source>
        <dbReference type="PROSITE" id="PS51192"/>
    </source>
</evidence>
<evidence type="ECO:0000259" key="5">
    <source>
        <dbReference type="PROSITE" id="PS51194"/>
    </source>
</evidence>
<dbReference type="Gene3D" id="3.40.50.300">
    <property type="entry name" value="P-loop containing nucleotide triphosphate hydrolases"/>
    <property type="match status" value="1"/>
</dbReference>